<name>A0A918EHD3_9PSEU</name>
<proteinExistence type="predicted"/>
<evidence type="ECO:0000313" key="4">
    <source>
        <dbReference type="Proteomes" id="UP000639606"/>
    </source>
</evidence>
<feature type="region of interest" description="Disordered" evidence="1">
    <location>
        <begin position="207"/>
        <end position="242"/>
    </location>
</feature>
<protein>
    <submittedName>
        <fullName evidence="3">Uncharacterized protein</fullName>
    </submittedName>
</protein>
<keyword evidence="2" id="KW-0812">Transmembrane</keyword>
<keyword evidence="2" id="KW-1133">Transmembrane helix</keyword>
<dbReference type="RefSeq" id="WP_189226994.1">
    <property type="nucleotide sequence ID" value="NZ_BMRG01000020.1"/>
</dbReference>
<dbReference type="AlphaFoldDB" id="A0A918EHD3"/>
<feature type="compositionally biased region" description="Polar residues" evidence="1">
    <location>
        <begin position="117"/>
        <end position="130"/>
    </location>
</feature>
<evidence type="ECO:0000313" key="3">
    <source>
        <dbReference type="EMBL" id="GGP80704.1"/>
    </source>
</evidence>
<evidence type="ECO:0000256" key="2">
    <source>
        <dbReference type="SAM" id="Phobius"/>
    </source>
</evidence>
<feature type="transmembrane region" description="Helical" evidence="2">
    <location>
        <begin position="41"/>
        <end position="65"/>
    </location>
</feature>
<reference evidence="3" key="1">
    <citation type="journal article" date="2014" name="Int. J. Syst. Evol. Microbiol.">
        <title>Complete genome sequence of Corynebacterium casei LMG S-19264T (=DSM 44701T), isolated from a smear-ripened cheese.</title>
        <authorList>
            <consortium name="US DOE Joint Genome Institute (JGI-PGF)"/>
            <person name="Walter F."/>
            <person name="Albersmeier A."/>
            <person name="Kalinowski J."/>
            <person name="Ruckert C."/>
        </authorList>
    </citation>
    <scope>NUCLEOTIDE SEQUENCE</scope>
    <source>
        <strain evidence="3">JCM 3313</strain>
    </source>
</reference>
<comment type="caution">
    <text evidence="3">The sequence shown here is derived from an EMBL/GenBank/DDBJ whole genome shotgun (WGS) entry which is preliminary data.</text>
</comment>
<keyword evidence="4" id="KW-1185">Reference proteome</keyword>
<sequence length="254" mass="25004">MDEQKLAELFREAASDAPPASFDVAGVRGASHRATARRRAAVALGSGLAVVVGLGGVVAGLGGVAREEGARPAVAGSADRPPSPTLSPFGAPVEPRIDDGGRVPELSGGMPPKSIPEDSSTQGDEPTGSASPRAGGTPGGCAEVDRELAVALADEFPVAQGTQPSPAAATCPDGARGASYLVRDGNAVGTVSVIVVPPDVLAAATLGSPQARESRKPARGGGTVHVISEPATGATTPPFADRVDDAATALAGEL</sequence>
<gene>
    <name evidence="3" type="ORF">GCM10010185_63240</name>
</gene>
<dbReference type="Proteomes" id="UP000639606">
    <property type="component" value="Unassembled WGS sequence"/>
</dbReference>
<reference evidence="3" key="2">
    <citation type="submission" date="2020-09" db="EMBL/GenBank/DDBJ databases">
        <authorList>
            <person name="Sun Q."/>
            <person name="Ohkuma M."/>
        </authorList>
    </citation>
    <scope>NUCLEOTIDE SEQUENCE</scope>
    <source>
        <strain evidence="3">JCM 3313</strain>
    </source>
</reference>
<organism evidence="3 4">
    <name type="scientific">Saccharothrix coeruleofusca</name>
    <dbReference type="NCBI Taxonomy" id="33919"/>
    <lineage>
        <taxon>Bacteria</taxon>
        <taxon>Bacillati</taxon>
        <taxon>Actinomycetota</taxon>
        <taxon>Actinomycetes</taxon>
        <taxon>Pseudonocardiales</taxon>
        <taxon>Pseudonocardiaceae</taxon>
        <taxon>Saccharothrix</taxon>
    </lineage>
</organism>
<dbReference type="EMBL" id="BMRG01000020">
    <property type="protein sequence ID" value="GGP80704.1"/>
    <property type="molecule type" value="Genomic_DNA"/>
</dbReference>
<feature type="region of interest" description="Disordered" evidence="1">
    <location>
        <begin position="68"/>
        <end position="144"/>
    </location>
</feature>
<accession>A0A918EHD3</accession>
<evidence type="ECO:0000256" key="1">
    <source>
        <dbReference type="SAM" id="MobiDB-lite"/>
    </source>
</evidence>
<keyword evidence="2" id="KW-0472">Membrane</keyword>